<dbReference type="AlphaFoldDB" id="A0A7W5E430"/>
<sequence length="30" mass="3071">MLRLIRLAVNAADGEPNAKSCSLVASLLSG</sequence>
<dbReference type="EMBL" id="JACHXU010000027">
    <property type="protein sequence ID" value="MBB3209789.1"/>
    <property type="molecule type" value="Genomic_DNA"/>
</dbReference>
<evidence type="ECO:0000313" key="1">
    <source>
        <dbReference type="EMBL" id="MBB3209789.1"/>
    </source>
</evidence>
<reference evidence="1 2" key="1">
    <citation type="submission" date="2020-08" db="EMBL/GenBank/DDBJ databases">
        <title>Genomic Encyclopedia of Type Strains, Phase III (KMG-III): the genomes of soil and plant-associated and newly described type strains.</title>
        <authorList>
            <person name="Whitman W."/>
        </authorList>
    </citation>
    <scope>NUCLEOTIDE SEQUENCE [LARGE SCALE GENOMIC DNA]</scope>
    <source>
        <strain evidence="1 2">CECT 8075</strain>
    </source>
</reference>
<dbReference type="Proteomes" id="UP000536179">
    <property type="component" value="Unassembled WGS sequence"/>
</dbReference>
<proteinExistence type="predicted"/>
<name>A0A7W5E430_9BACT</name>
<accession>A0A7W5E430</accession>
<protein>
    <submittedName>
        <fullName evidence="1">Uncharacterized protein</fullName>
    </submittedName>
</protein>
<evidence type="ECO:0000313" key="2">
    <source>
        <dbReference type="Proteomes" id="UP000536179"/>
    </source>
</evidence>
<gene>
    <name evidence="1" type="ORF">FHS27_005629</name>
</gene>
<comment type="caution">
    <text evidence="1">The sequence shown here is derived from an EMBL/GenBank/DDBJ whole genome shotgun (WGS) entry which is preliminary data.</text>
</comment>
<keyword evidence="2" id="KW-1185">Reference proteome</keyword>
<organism evidence="1 2">
    <name type="scientific">Aporhodopirellula rubra</name>
    <dbReference type="NCBI Taxonomy" id="980271"/>
    <lineage>
        <taxon>Bacteria</taxon>
        <taxon>Pseudomonadati</taxon>
        <taxon>Planctomycetota</taxon>
        <taxon>Planctomycetia</taxon>
        <taxon>Pirellulales</taxon>
        <taxon>Pirellulaceae</taxon>
        <taxon>Aporhodopirellula</taxon>
    </lineage>
</organism>